<dbReference type="PROSITE" id="PS50240">
    <property type="entry name" value="TRYPSIN_DOM"/>
    <property type="match status" value="1"/>
</dbReference>
<dbReference type="Proteomes" id="UP000238730">
    <property type="component" value="Unassembled WGS sequence"/>
</dbReference>
<dbReference type="EMBL" id="MSCJ01000001">
    <property type="protein sequence ID" value="PQJ66930.1"/>
    <property type="molecule type" value="Genomic_DNA"/>
</dbReference>
<evidence type="ECO:0000259" key="2">
    <source>
        <dbReference type="PROSITE" id="PS50240"/>
    </source>
</evidence>
<dbReference type="SUPFAM" id="SSF50494">
    <property type="entry name" value="Trypsin-like serine proteases"/>
    <property type="match status" value="1"/>
</dbReference>
<dbReference type="OrthoDB" id="5823794at2"/>
<name>A0A2S7VXU1_PHOAN</name>
<dbReference type="GO" id="GO:0006508">
    <property type="term" value="P:proteolysis"/>
    <property type="evidence" value="ECO:0007669"/>
    <property type="project" value="InterPro"/>
</dbReference>
<dbReference type="PROSITE" id="PS00134">
    <property type="entry name" value="TRYPSIN_HIS"/>
    <property type="match status" value="1"/>
</dbReference>
<proteinExistence type="predicted"/>
<evidence type="ECO:0000313" key="3">
    <source>
        <dbReference type="EMBL" id="PQJ66930.1"/>
    </source>
</evidence>
<gene>
    <name evidence="3" type="ORF">BTO08_05560</name>
</gene>
<dbReference type="GO" id="GO:0004252">
    <property type="term" value="F:serine-type endopeptidase activity"/>
    <property type="evidence" value="ECO:0007669"/>
    <property type="project" value="InterPro"/>
</dbReference>
<reference evidence="3 4" key="1">
    <citation type="submission" date="2016-12" db="EMBL/GenBank/DDBJ databases">
        <title>Diversity of luminous bacteria.</title>
        <authorList>
            <person name="Yoshizawa S."/>
            <person name="Kogure K."/>
        </authorList>
    </citation>
    <scope>NUCLEOTIDE SEQUENCE [LARGE SCALE GENOMIC DNA]</scope>
    <source>
        <strain evidence="3 4">LC1-200</strain>
    </source>
</reference>
<keyword evidence="1" id="KW-0732">Signal</keyword>
<dbReference type="InterPro" id="IPR001254">
    <property type="entry name" value="Trypsin_dom"/>
</dbReference>
<dbReference type="Gene3D" id="2.40.10.10">
    <property type="entry name" value="Trypsin-like serine proteases"/>
    <property type="match status" value="2"/>
</dbReference>
<protein>
    <submittedName>
        <fullName evidence="3">Trypsin</fullName>
    </submittedName>
</protein>
<feature type="domain" description="Peptidase S1" evidence="2">
    <location>
        <begin position="34"/>
        <end position="273"/>
    </location>
</feature>
<dbReference type="RefSeq" id="WP_105060232.1">
    <property type="nucleotide sequence ID" value="NZ_MSCJ01000001.1"/>
</dbReference>
<feature type="signal peptide" evidence="1">
    <location>
        <begin position="1"/>
        <end position="24"/>
    </location>
</feature>
<organism evidence="3 4">
    <name type="scientific">Photobacterium angustum</name>
    <dbReference type="NCBI Taxonomy" id="661"/>
    <lineage>
        <taxon>Bacteria</taxon>
        <taxon>Pseudomonadati</taxon>
        <taxon>Pseudomonadota</taxon>
        <taxon>Gammaproteobacteria</taxon>
        <taxon>Vibrionales</taxon>
        <taxon>Vibrionaceae</taxon>
        <taxon>Photobacterium</taxon>
    </lineage>
</organism>
<sequence length="576" mass="64577">MNSYHFLSRYICCLTLLFSTSAYSLGINDSKYIELGGNLDPTVANNVSSVLEQNANAEQFLSVGLVIGSGYCSGTWLGSDDSHSYVLTAAHCLSGSDSTEYSGQYVSFKQQDGTIIAAGISTNYFRTFTGCSNDIAVAKIPKVSDPLDVNGDVIKQPFVDNNLNTDLLLNPTTFTGFGIFGSRSLGQLAYIGKRHGEGHIRYYYQDCLINQAVENTDSWAFASPGDSGSAIWQQRNEHPVAVGISSWWYGWQYGYSGHVPIALHIDWLKGVVPVLKTIDDIEDEPPIEEPAWLLTQEAPIETDPLEQDVRGSVYYVKGDNVVSGPTRFIWRYPRNITKFSVVLTQRENNTEHEVWLRGQRKTHCGWGRINNSAWCYPAPNLGQLKLEFIQADNPKLPIGTYSGDFSLMVKSLYNRSYSDEVTVATNIAITSALPSDGVITDSTPYVSPRYEKDVYGTVYYLSDHKMSRNRVVWRRYNRGYSRLKVDVTNTETGQQQTVMLRGERYMGCGWTIMNNAAYCRYMRPVYGELRVSFIADDNKDLPIGEYTGSLSVNVKGLHKRDFTKDLNLDIKLNITE</sequence>
<dbReference type="InterPro" id="IPR043504">
    <property type="entry name" value="Peptidase_S1_PA_chymotrypsin"/>
</dbReference>
<dbReference type="InterPro" id="IPR018114">
    <property type="entry name" value="TRYPSIN_HIS"/>
</dbReference>
<dbReference type="AlphaFoldDB" id="A0A2S7VXU1"/>
<dbReference type="Pfam" id="PF00089">
    <property type="entry name" value="Trypsin"/>
    <property type="match status" value="1"/>
</dbReference>
<evidence type="ECO:0000256" key="1">
    <source>
        <dbReference type="SAM" id="SignalP"/>
    </source>
</evidence>
<dbReference type="InterPro" id="IPR009003">
    <property type="entry name" value="Peptidase_S1_PA"/>
</dbReference>
<accession>A0A2S7VXU1</accession>
<evidence type="ECO:0000313" key="4">
    <source>
        <dbReference type="Proteomes" id="UP000238730"/>
    </source>
</evidence>
<feature type="chain" id="PRO_5015709018" evidence="1">
    <location>
        <begin position="25"/>
        <end position="576"/>
    </location>
</feature>
<comment type="caution">
    <text evidence="3">The sequence shown here is derived from an EMBL/GenBank/DDBJ whole genome shotgun (WGS) entry which is preliminary data.</text>
</comment>